<dbReference type="SUPFAM" id="SSF53756">
    <property type="entry name" value="UDP-Glycosyltransferase/glycogen phosphorylase"/>
    <property type="match status" value="1"/>
</dbReference>
<feature type="domain" description="Glycosyl transferase family 28 C-terminal" evidence="1">
    <location>
        <begin position="266"/>
        <end position="339"/>
    </location>
</feature>
<dbReference type="AlphaFoldDB" id="A0A3E1NQB6"/>
<dbReference type="InterPro" id="IPR007235">
    <property type="entry name" value="Glyco_trans_28_C"/>
</dbReference>
<evidence type="ECO:0000259" key="1">
    <source>
        <dbReference type="Pfam" id="PF04101"/>
    </source>
</evidence>
<dbReference type="PANTHER" id="PTHR21015:SF22">
    <property type="entry name" value="GLYCOSYLTRANSFERASE"/>
    <property type="match status" value="1"/>
</dbReference>
<accession>A0A3E1NQB6</accession>
<protein>
    <submittedName>
        <fullName evidence="2">Glycosyltransferase</fullName>
    </submittedName>
</protein>
<reference evidence="2 3" key="1">
    <citation type="submission" date="2018-08" db="EMBL/GenBank/DDBJ databases">
        <title>Chitinophagaceae sp. K23C18032701, a novel bacterium isolated from forest soil.</title>
        <authorList>
            <person name="Wang C."/>
        </authorList>
    </citation>
    <scope>NUCLEOTIDE SEQUENCE [LARGE SCALE GENOMIC DNA]</scope>
    <source>
        <strain evidence="2 3">K23C18032701</strain>
    </source>
</reference>
<evidence type="ECO:0000313" key="3">
    <source>
        <dbReference type="Proteomes" id="UP000261284"/>
    </source>
</evidence>
<dbReference type="EMBL" id="QTJU01000001">
    <property type="protein sequence ID" value="RFM29988.1"/>
    <property type="molecule type" value="Genomic_DNA"/>
</dbReference>
<evidence type="ECO:0000313" key="2">
    <source>
        <dbReference type="EMBL" id="RFM29988.1"/>
    </source>
</evidence>
<dbReference type="GO" id="GO:0016758">
    <property type="term" value="F:hexosyltransferase activity"/>
    <property type="evidence" value="ECO:0007669"/>
    <property type="project" value="InterPro"/>
</dbReference>
<sequence length="370" mass="42331">MLNKKINIPTVLVAPLDWGLGHTTRCVPIIRQLQHHGYKVIVAAEGPALFLLRQEFPGIDYLELKGYRIQYAKYKRLLPLKILLQLPKIFFAIRYEHRWLQQKIKELPVQMVISDNRYGLWSKAIPSIFVTHQLQIQTPFTWLTRFVQILNYRYIRHFNTCWVPDTAGSFNVAGNLSHPQVLPRVPVVYTGLLSRLQTLPLQGAAMRYRWLFLLSGPEPQRSLLQQKLLQLAAEMDENVLLVLGRPGSTAVTQGPANCTVINHLSSENMQQAFAGCDFVLSRSGYTTVMELLLLQKKALLVPTPGQTEQEYLAGHLQQQQWCYTCTQNELTIEQLHAATQFHYQLPAFTSTGLDEAIQAMPWDNQKTRTA</sequence>
<name>A0A3E1NQB6_9BACT</name>
<proteinExistence type="predicted"/>
<dbReference type="Proteomes" id="UP000261284">
    <property type="component" value="Unassembled WGS sequence"/>
</dbReference>
<gene>
    <name evidence="2" type="ORF">DXN05_03175</name>
</gene>
<keyword evidence="3" id="KW-1185">Reference proteome</keyword>
<comment type="caution">
    <text evidence="2">The sequence shown here is derived from an EMBL/GenBank/DDBJ whole genome shotgun (WGS) entry which is preliminary data.</text>
</comment>
<dbReference type="RefSeq" id="WP_116845744.1">
    <property type="nucleotide sequence ID" value="NZ_QTJU01000001.1"/>
</dbReference>
<dbReference type="Pfam" id="PF04101">
    <property type="entry name" value="Glyco_tran_28_C"/>
    <property type="match status" value="1"/>
</dbReference>
<dbReference type="OrthoDB" id="9803241at2"/>
<dbReference type="Gene3D" id="3.40.50.2000">
    <property type="entry name" value="Glycogen Phosphorylase B"/>
    <property type="match status" value="1"/>
</dbReference>
<dbReference type="PANTHER" id="PTHR21015">
    <property type="entry name" value="UDP-N-ACETYLGLUCOSAMINE--N-ACETYLMURAMYL-(PENTAPEPTIDE) PYROPHOSPHORYL-UNDECAPRENOL N-ACETYLGLUCOSAMINE TRANSFERASE 1"/>
    <property type="match status" value="1"/>
</dbReference>
<keyword evidence="2" id="KW-0808">Transferase</keyword>
<organism evidence="2 3">
    <name type="scientific">Deminuibacter soli</name>
    <dbReference type="NCBI Taxonomy" id="2291815"/>
    <lineage>
        <taxon>Bacteria</taxon>
        <taxon>Pseudomonadati</taxon>
        <taxon>Bacteroidota</taxon>
        <taxon>Chitinophagia</taxon>
        <taxon>Chitinophagales</taxon>
        <taxon>Chitinophagaceae</taxon>
        <taxon>Deminuibacter</taxon>
    </lineage>
</organism>